<feature type="transmembrane region" description="Helical" evidence="7">
    <location>
        <begin position="230"/>
        <end position="251"/>
    </location>
</feature>
<evidence type="ECO:0000256" key="2">
    <source>
        <dbReference type="ARBA" id="ARBA00007430"/>
    </source>
</evidence>
<keyword evidence="4 7" id="KW-0812">Transmembrane</keyword>
<organism evidence="8">
    <name type="scientific">Leptolyngbya sp. NK1-12</name>
    <dbReference type="NCBI Taxonomy" id="2547451"/>
    <lineage>
        <taxon>Bacteria</taxon>
        <taxon>Bacillati</taxon>
        <taxon>Cyanobacteriota</taxon>
        <taxon>Cyanophyceae</taxon>
        <taxon>Leptolyngbyales</taxon>
        <taxon>Leptolyngbyaceae</taxon>
        <taxon>Leptolyngbya group</taxon>
        <taxon>Leptolyngbya</taxon>
    </lineage>
</organism>
<protein>
    <submittedName>
        <fullName evidence="8">Lipopolysaccharide biosynthesis protein</fullName>
    </submittedName>
</protein>
<dbReference type="GO" id="GO:0005886">
    <property type="term" value="C:plasma membrane"/>
    <property type="evidence" value="ECO:0007669"/>
    <property type="project" value="UniProtKB-SubCell"/>
</dbReference>
<dbReference type="Pfam" id="PF13440">
    <property type="entry name" value="Polysacc_synt_3"/>
    <property type="match status" value="1"/>
</dbReference>
<feature type="transmembrane region" description="Helical" evidence="7">
    <location>
        <begin position="147"/>
        <end position="173"/>
    </location>
</feature>
<proteinExistence type="inferred from homology"/>
<feature type="transmembrane region" description="Helical" evidence="7">
    <location>
        <begin position="40"/>
        <end position="58"/>
    </location>
</feature>
<dbReference type="InterPro" id="IPR050833">
    <property type="entry name" value="Poly_Biosynth_Transport"/>
</dbReference>
<feature type="transmembrane region" description="Helical" evidence="7">
    <location>
        <begin position="407"/>
        <end position="429"/>
    </location>
</feature>
<keyword evidence="3" id="KW-1003">Cell membrane</keyword>
<feature type="transmembrane region" description="Helical" evidence="7">
    <location>
        <begin position="12"/>
        <end position="34"/>
    </location>
</feature>
<evidence type="ECO:0000256" key="7">
    <source>
        <dbReference type="SAM" id="Phobius"/>
    </source>
</evidence>
<sequence length="488" mass="54005">MSIREKAIQGVLWSALQNWGSQVGSLLVFFLLARLLTPEAFGLVAMANIFLAFMQIFLQQGFAQSLIQRQDLQPDHIDTAFWTNLAIGACLTAFGLTAAGWVAAQFQQPQLTPILQVLSLLFLITACGNVQQALLERAFNFRATATRALAATLVGGAAGIGLALTGFGVWSLVGQQVIQELTGVLVLWQASDWRPRFRVSLPHFWQLFRFGMPILGFNFLNFLNSRADDLLIGYFLGPVPLGYYSIAYRILGVMQQLLVQTSQQIALPTFSRLQGDLEQFRQAFYTATQLTSLIAFPVFLGVLVLAPELVVMLFGEQWTPSIPVLQVLALAGIFQSISFFKSSVFMAMGKPSWSLWLSLLTVILNLIGFSIAVRWGIVAVAAAFVIRGYVVFPIGQWAVSRLIHIPVLVYVKQFTAPLLSAMMMAGFLFLLRNWLLGLTSLYVLVVPVSALLAALFYIGLIRFFSPTLFHKLSTILYSPFTKKVKTPS</sequence>
<feature type="transmembrane region" description="Helical" evidence="7">
    <location>
        <begin position="353"/>
        <end position="386"/>
    </location>
</feature>
<feature type="transmembrane region" description="Helical" evidence="7">
    <location>
        <begin position="441"/>
        <end position="464"/>
    </location>
</feature>
<dbReference type="AlphaFoldDB" id="A0AA96WGZ5"/>
<comment type="similarity">
    <text evidence="2">Belongs to the polysaccharide synthase family.</text>
</comment>
<feature type="transmembrane region" description="Helical" evidence="7">
    <location>
        <begin position="79"/>
        <end position="102"/>
    </location>
</feature>
<dbReference type="CDD" id="cd13127">
    <property type="entry name" value="MATE_tuaB_like"/>
    <property type="match status" value="1"/>
</dbReference>
<reference evidence="8" key="1">
    <citation type="submission" date="2020-05" db="EMBL/GenBank/DDBJ databases">
        <authorList>
            <person name="Zhu T."/>
            <person name="Keshari N."/>
            <person name="Lu X."/>
        </authorList>
    </citation>
    <scope>NUCLEOTIDE SEQUENCE</scope>
    <source>
        <strain evidence="8">NK1-12</strain>
    </source>
</reference>
<dbReference type="EMBL" id="CP053586">
    <property type="protein sequence ID" value="WNZ24410.1"/>
    <property type="molecule type" value="Genomic_DNA"/>
</dbReference>
<keyword evidence="6 7" id="KW-0472">Membrane</keyword>
<keyword evidence="5 7" id="KW-1133">Transmembrane helix</keyword>
<name>A0AA96WGZ5_9CYAN</name>
<feature type="transmembrane region" description="Helical" evidence="7">
    <location>
        <begin position="327"/>
        <end position="347"/>
    </location>
</feature>
<gene>
    <name evidence="8" type="ORF">HJG54_17140</name>
</gene>
<evidence type="ECO:0000256" key="1">
    <source>
        <dbReference type="ARBA" id="ARBA00004651"/>
    </source>
</evidence>
<dbReference type="PANTHER" id="PTHR30250:SF10">
    <property type="entry name" value="LIPOPOLYSACCHARIDE BIOSYNTHESIS PROTEIN WZXC"/>
    <property type="match status" value="1"/>
</dbReference>
<accession>A0AA96WGZ5</accession>
<comment type="subcellular location">
    <subcellularLocation>
        <location evidence="1">Cell membrane</location>
        <topology evidence="1">Multi-pass membrane protein</topology>
    </subcellularLocation>
</comment>
<dbReference type="PANTHER" id="PTHR30250">
    <property type="entry name" value="PST FAMILY PREDICTED COLANIC ACID TRANSPORTER"/>
    <property type="match status" value="1"/>
</dbReference>
<dbReference type="RefSeq" id="WP_316430203.1">
    <property type="nucleotide sequence ID" value="NZ_CP053586.1"/>
</dbReference>
<evidence type="ECO:0000256" key="5">
    <source>
        <dbReference type="ARBA" id="ARBA00022989"/>
    </source>
</evidence>
<evidence type="ECO:0000256" key="4">
    <source>
        <dbReference type="ARBA" id="ARBA00022692"/>
    </source>
</evidence>
<evidence type="ECO:0000256" key="3">
    <source>
        <dbReference type="ARBA" id="ARBA00022475"/>
    </source>
</evidence>
<evidence type="ECO:0000313" key="8">
    <source>
        <dbReference type="EMBL" id="WNZ24410.1"/>
    </source>
</evidence>
<feature type="transmembrane region" description="Helical" evidence="7">
    <location>
        <begin position="114"/>
        <end position="135"/>
    </location>
</feature>
<feature type="transmembrane region" description="Helical" evidence="7">
    <location>
        <begin position="294"/>
        <end position="315"/>
    </location>
</feature>
<feature type="transmembrane region" description="Helical" evidence="7">
    <location>
        <begin position="204"/>
        <end position="223"/>
    </location>
</feature>
<evidence type="ECO:0000256" key="6">
    <source>
        <dbReference type="ARBA" id="ARBA00023136"/>
    </source>
</evidence>